<proteinExistence type="inferred from homology"/>
<dbReference type="Pfam" id="PF01399">
    <property type="entry name" value="PCI"/>
    <property type="match status" value="1"/>
</dbReference>
<dbReference type="InterPro" id="IPR036390">
    <property type="entry name" value="WH_DNA-bd_sf"/>
</dbReference>
<comment type="similarity">
    <text evidence="5 6">Belongs to the eIF-3 subunit E family.</text>
</comment>
<feature type="domain" description="PCI" evidence="7">
    <location>
        <begin position="182"/>
        <end position="354"/>
    </location>
</feature>
<dbReference type="GO" id="GO:0001732">
    <property type="term" value="P:formation of cytoplasmic translation initiation complex"/>
    <property type="evidence" value="ECO:0007669"/>
    <property type="project" value="UniProtKB-UniRule"/>
</dbReference>
<dbReference type="Proteomes" id="UP000218231">
    <property type="component" value="Unassembled WGS sequence"/>
</dbReference>
<sequence>MHRNVLSRTNMIDSLIETYTGRQVPPELELRRNEILKERDLLKSKVDSVVEILELDAVKDMMESTRERDGNNKILEYLQTNHNFTIDMVDTLFKYAKFSYECGNYTAASVCLYYYRNLIPQHDSNYLNALYGKLASEILLQEWDHARDDLVKLRVYIDANPFDTEWELVHQRAWLLHWSLFVYFNYPKGRDEIIDMFLNQQAYLNTIQVLCPHLLRYLAVAVVTSKNKQKNSLKDLIKVIDIERHNYQDPVTDFLTCLYIKYDFDEAQEKLRQCEEVLTNDFFLTACLPDFRESARLLIFEMFCRIHQCISIEMLARRLNMSQSEAERWIVDLIRNYRIEGAKIDSILGQVRSF</sequence>
<dbReference type="STRING" id="2018661.A0A2A2M2C6"/>
<keyword evidence="1 5" id="KW-0963">Cytoplasm</keyword>
<comment type="subcellular location">
    <subcellularLocation>
        <location evidence="5 6">Cytoplasm</location>
    </subcellularLocation>
</comment>
<comment type="subunit">
    <text evidence="4">Component of the eukaryotic translation initiation factor 3 (eIF-3) complex. The eIF-3 complex interacts with pix. Interacts with mxt.</text>
</comment>
<dbReference type="PROSITE" id="PS50250">
    <property type="entry name" value="PCI"/>
    <property type="match status" value="1"/>
</dbReference>
<dbReference type="OrthoDB" id="417252at2759"/>
<accession>A0A2A2M2C6</accession>
<evidence type="ECO:0000256" key="4">
    <source>
        <dbReference type="ARBA" id="ARBA00047068"/>
    </source>
</evidence>
<name>A0A2A2M2C6_9BILA</name>
<keyword evidence="3 5" id="KW-0648">Protein biosynthesis</keyword>
<evidence type="ECO:0000313" key="9">
    <source>
        <dbReference type="Proteomes" id="UP000218231"/>
    </source>
</evidence>
<protein>
    <recommendedName>
        <fullName evidence="5 6">Eukaryotic translation initiation factor 3 subunit E</fullName>
        <shortName evidence="5">eIF3e</shortName>
    </recommendedName>
    <alternativeName>
        <fullName evidence="5">Eukaryotic translation initiation factor 3 subunit 6</fullName>
    </alternativeName>
</protein>
<dbReference type="SMART" id="SM01186">
    <property type="entry name" value="eIF3_N"/>
    <property type="match status" value="1"/>
</dbReference>
<dbReference type="CDD" id="cd21378">
    <property type="entry name" value="eIF3E"/>
    <property type="match status" value="1"/>
</dbReference>
<evidence type="ECO:0000259" key="7">
    <source>
        <dbReference type="PROSITE" id="PS50250"/>
    </source>
</evidence>
<evidence type="ECO:0000256" key="2">
    <source>
        <dbReference type="ARBA" id="ARBA00022540"/>
    </source>
</evidence>
<dbReference type="EMBL" id="LIAE01006123">
    <property type="protein sequence ID" value="PAV92606.1"/>
    <property type="molecule type" value="Genomic_DNA"/>
</dbReference>
<dbReference type="GO" id="GO:0071540">
    <property type="term" value="C:eukaryotic translation initiation factor 3 complex, eIF3e"/>
    <property type="evidence" value="ECO:0007669"/>
    <property type="project" value="UniProtKB-UniRule"/>
</dbReference>
<dbReference type="InterPro" id="IPR019010">
    <property type="entry name" value="eIF3e_N"/>
</dbReference>
<dbReference type="AlphaFoldDB" id="A0A2A2M2C6"/>
<dbReference type="PIRSF" id="PIRSF016255">
    <property type="entry name" value="eIF3e_su6"/>
    <property type="match status" value="1"/>
</dbReference>
<dbReference type="GO" id="GO:0016282">
    <property type="term" value="C:eukaryotic 43S preinitiation complex"/>
    <property type="evidence" value="ECO:0007669"/>
    <property type="project" value="UniProtKB-UniRule"/>
</dbReference>
<evidence type="ECO:0000256" key="6">
    <source>
        <dbReference type="PIRNR" id="PIRNR016255"/>
    </source>
</evidence>
<dbReference type="SUPFAM" id="SSF46785">
    <property type="entry name" value="Winged helix' DNA-binding domain"/>
    <property type="match status" value="1"/>
</dbReference>
<dbReference type="GO" id="GO:0003743">
    <property type="term" value="F:translation initiation factor activity"/>
    <property type="evidence" value="ECO:0007669"/>
    <property type="project" value="UniProtKB-UniRule"/>
</dbReference>
<comment type="caution">
    <text evidence="8">The sequence shown here is derived from an EMBL/GenBank/DDBJ whole genome shotgun (WGS) entry which is preliminary data.</text>
</comment>
<evidence type="ECO:0000256" key="1">
    <source>
        <dbReference type="ARBA" id="ARBA00022490"/>
    </source>
</evidence>
<keyword evidence="9" id="KW-1185">Reference proteome</keyword>
<keyword evidence="2 5" id="KW-0396">Initiation factor</keyword>
<dbReference type="Pfam" id="PF09440">
    <property type="entry name" value="eIF3_N"/>
    <property type="match status" value="1"/>
</dbReference>
<organism evidence="8 9">
    <name type="scientific">Diploscapter pachys</name>
    <dbReference type="NCBI Taxonomy" id="2018661"/>
    <lineage>
        <taxon>Eukaryota</taxon>
        <taxon>Metazoa</taxon>
        <taxon>Ecdysozoa</taxon>
        <taxon>Nematoda</taxon>
        <taxon>Chromadorea</taxon>
        <taxon>Rhabditida</taxon>
        <taxon>Rhabditina</taxon>
        <taxon>Rhabditomorpha</taxon>
        <taxon>Rhabditoidea</taxon>
        <taxon>Rhabditidae</taxon>
        <taxon>Diploscapter</taxon>
    </lineage>
</organism>
<reference evidence="8 9" key="1">
    <citation type="journal article" date="2017" name="Curr. Biol.">
        <title>Genome architecture and evolution of a unichromosomal asexual nematode.</title>
        <authorList>
            <person name="Fradin H."/>
            <person name="Zegar C."/>
            <person name="Gutwein M."/>
            <person name="Lucas J."/>
            <person name="Kovtun M."/>
            <person name="Corcoran D."/>
            <person name="Baugh L.R."/>
            <person name="Kiontke K."/>
            <person name="Gunsalus K."/>
            <person name="Fitch D.H."/>
            <person name="Piano F."/>
        </authorList>
    </citation>
    <scope>NUCLEOTIDE SEQUENCE [LARGE SCALE GENOMIC DNA]</scope>
    <source>
        <strain evidence="8">PF1309</strain>
    </source>
</reference>
<dbReference type="GO" id="GO:0033290">
    <property type="term" value="C:eukaryotic 48S preinitiation complex"/>
    <property type="evidence" value="ECO:0007669"/>
    <property type="project" value="UniProtKB-UniRule"/>
</dbReference>
<evidence type="ECO:0000256" key="5">
    <source>
        <dbReference type="HAMAP-Rule" id="MF_03004"/>
    </source>
</evidence>
<dbReference type="InterPro" id="IPR016650">
    <property type="entry name" value="eIF3e"/>
</dbReference>
<dbReference type="InterPro" id="IPR000717">
    <property type="entry name" value="PCI_dom"/>
</dbReference>
<evidence type="ECO:0000256" key="3">
    <source>
        <dbReference type="ARBA" id="ARBA00022917"/>
    </source>
</evidence>
<dbReference type="PANTHER" id="PTHR10317">
    <property type="entry name" value="EUKARYOTIC TRANSLATION INITIATION FACTOR 3 SUBUNIT E"/>
    <property type="match status" value="1"/>
</dbReference>
<dbReference type="HAMAP" id="MF_03004">
    <property type="entry name" value="eIF3e"/>
    <property type="match status" value="1"/>
</dbReference>
<evidence type="ECO:0000313" key="8">
    <source>
        <dbReference type="EMBL" id="PAV92606.1"/>
    </source>
</evidence>
<comment type="function">
    <text evidence="5">Component of the eukaryotic translation initiation factor 3 (eIF-3) complex, which is involved in protein synthesis of a specialized repertoire of mRNAs and, together with other initiation factors, stimulates binding of mRNA and methionyl-tRNAi to the 40S ribosome. The eIF-3 complex specifically targets and initiates translation of a subset of mRNAs involved in cell proliferation.</text>
</comment>
<gene>
    <name evidence="8" type="ORF">WR25_05504</name>
</gene>